<accession>A0A1W1CK05</accession>
<sequence length="303" mass="34269">MNRFYLLLLSFFSPLVLLAAEPSAFGAGDITSGNPYGLTKDEKLLLETEKKLKKVSTKSKLQATQLESLRERVDGLQSVLESLSRKAQTNKINLQNIEQATDGSLKSIEEYQKRLSLSIQKNKEEIDALKHLTSELTKSLEAISIDYVTKADYNALVTNVNNFKIVVAKEIKQIATVGTKKDTIAGIDLYKRAKSNYKKKLYTKALSDYEELIKRNYRPAHAHYMVGEIYFKRKDYAKAISYFKKSASLYSKASYMPKLLLHTAIAMLKTGDKQHANAFFQAIVAKYPNAKEAQVAKKYLDNL</sequence>
<dbReference type="SUPFAM" id="SSF48452">
    <property type="entry name" value="TPR-like"/>
    <property type="match status" value="1"/>
</dbReference>
<dbReference type="InterPro" id="IPR011990">
    <property type="entry name" value="TPR-like_helical_dom_sf"/>
</dbReference>
<feature type="coiled-coil region" evidence="1">
    <location>
        <begin position="66"/>
        <end position="100"/>
    </location>
</feature>
<evidence type="ECO:0000313" key="2">
    <source>
        <dbReference type="EMBL" id="SFV66042.1"/>
    </source>
</evidence>
<evidence type="ECO:0000256" key="1">
    <source>
        <dbReference type="SAM" id="Coils"/>
    </source>
</evidence>
<dbReference type="EMBL" id="FPHH01000091">
    <property type="protein sequence ID" value="SFV66042.1"/>
    <property type="molecule type" value="Genomic_DNA"/>
</dbReference>
<dbReference type="GO" id="GO:0016740">
    <property type="term" value="F:transferase activity"/>
    <property type="evidence" value="ECO:0007669"/>
    <property type="project" value="UniProtKB-KW"/>
</dbReference>
<dbReference type="PROSITE" id="PS50005">
    <property type="entry name" value="TPR"/>
    <property type="match status" value="1"/>
</dbReference>
<dbReference type="SMART" id="SM00671">
    <property type="entry name" value="SEL1"/>
    <property type="match status" value="1"/>
</dbReference>
<dbReference type="Pfam" id="PF13432">
    <property type="entry name" value="TPR_16"/>
    <property type="match status" value="1"/>
</dbReference>
<keyword evidence="1" id="KW-0175">Coiled coil</keyword>
<gene>
    <name evidence="2" type="ORF">MNB_SM-5-1020</name>
</gene>
<dbReference type="Gene3D" id="1.25.40.10">
    <property type="entry name" value="Tetratricopeptide repeat domain"/>
    <property type="match status" value="1"/>
</dbReference>
<dbReference type="Pfam" id="PF13174">
    <property type="entry name" value="TPR_6"/>
    <property type="match status" value="1"/>
</dbReference>
<dbReference type="AlphaFoldDB" id="A0A1W1CK05"/>
<dbReference type="SMART" id="SM00028">
    <property type="entry name" value="TPR"/>
    <property type="match status" value="2"/>
</dbReference>
<dbReference type="InterPro" id="IPR006597">
    <property type="entry name" value="Sel1-like"/>
</dbReference>
<protein>
    <submittedName>
        <fullName evidence="2">TPR repeat containing exported protein Putative periplasmic protein contains a protein prenylyltransferase domain</fullName>
    </submittedName>
</protein>
<proteinExistence type="predicted"/>
<keyword evidence="2" id="KW-0808">Transferase</keyword>
<reference evidence="2" key="1">
    <citation type="submission" date="2016-10" db="EMBL/GenBank/DDBJ databases">
        <authorList>
            <person name="de Groot N.N."/>
        </authorList>
    </citation>
    <scope>NUCLEOTIDE SEQUENCE</scope>
</reference>
<dbReference type="InterPro" id="IPR019734">
    <property type="entry name" value="TPR_rpt"/>
</dbReference>
<organism evidence="2">
    <name type="scientific">hydrothermal vent metagenome</name>
    <dbReference type="NCBI Taxonomy" id="652676"/>
    <lineage>
        <taxon>unclassified sequences</taxon>
        <taxon>metagenomes</taxon>
        <taxon>ecological metagenomes</taxon>
    </lineage>
</organism>
<name>A0A1W1CK05_9ZZZZ</name>